<dbReference type="SUPFAM" id="SSF55729">
    <property type="entry name" value="Acyl-CoA N-acyltransferases (Nat)"/>
    <property type="match status" value="1"/>
</dbReference>
<evidence type="ECO:0000256" key="1">
    <source>
        <dbReference type="ARBA" id="ARBA00022679"/>
    </source>
</evidence>
<dbReference type="EMBL" id="LBXN01000063">
    <property type="protein sequence ID" value="KKR31691.1"/>
    <property type="molecule type" value="Genomic_DNA"/>
</dbReference>
<dbReference type="PROSITE" id="PS51186">
    <property type="entry name" value="GNAT"/>
    <property type="match status" value="1"/>
</dbReference>
<dbReference type="PANTHER" id="PTHR13947:SF37">
    <property type="entry name" value="LD18367P"/>
    <property type="match status" value="1"/>
</dbReference>
<dbReference type="Pfam" id="PF13673">
    <property type="entry name" value="Acetyltransf_10"/>
    <property type="match status" value="1"/>
</dbReference>
<sequence length="153" mass="17845">MNIKILHHKSKAVNQFEVSEWKEIDRKHYGREISEKEWKAIRYLLIVKDAEQIIGELDFTYLAGVSIIEALIIAKNFRGHGIGKMLMQKTLDLSHKLGAHKICVDTGKKWESVKFYEALGFKQTAEIPRHHFKEDFVQMTKYLTRSDLVENSV</sequence>
<dbReference type="AlphaFoldDB" id="A0A0G0Q2V4"/>
<dbReference type="InterPro" id="IPR050769">
    <property type="entry name" value="NAT_camello-type"/>
</dbReference>
<accession>A0A0G0Q2V4</accession>
<protein>
    <recommendedName>
        <fullName evidence="2">N-acetyltransferase domain-containing protein</fullName>
    </recommendedName>
</protein>
<name>A0A0G0Q2V4_9BACT</name>
<dbReference type="Proteomes" id="UP000034539">
    <property type="component" value="Unassembled WGS sequence"/>
</dbReference>
<keyword evidence="1" id="KW-0808">Transferase</keyword>
<feature type="domain" description="N-acetyltransferase" evidence="2">
    <location>
        <begin position="1"/>
        <end position="144"/>
    </location>
</feature>
<dbReference type="GO" id="GO:0008080">
    <property type="term" value="F:N-acetyltransferase activity"/>
    <property type="evidence" value="ECO:0007669"/>
    <property type="project" value="InterPro"/>
</dbReference>
<evidence type="ECO:0000313" key="3">
    <source>
        <dbReference type="EMBL" id="KKR31691.1"/>
    </source>
</evidence>
<dbReference type="InterPro" id="IPR016181">
    <property type="entry name" value="Acyl_CoA_acyltransferase"/>
</dbReference>
<evidence type="ECO:0000259" key="2">
    <source>
        <dbReference type="PROSITE" id="PS51186"/>
    </source>
</evidence>
<gene>
    <name evidence="3" type="ORF">UT63_C0063G0004</name>
</gene>
<dbReference type="PANTHER" id="PTHR13947">
    <property type="entry name" value="GNAT FAMILY N-ACETYLTRANSFERASE"/>
    <property type="match status" value="1"/>
</dbReference>
<dbReference type="InterPro" id="IPR000182">
    <property type="entry name" value="GNAT_dom"/>
</dbReference>
<dbReference type="Gene3D" id="3.40.630.30">
    <property type="match status" value="1"/>
</dbReference>
<proteinExistence type="predicted"/>
<evidence type="ECO:0000313" key="4">
    <source>
        <dbReference type="Proteomes" id="UP000034539"/>
    </source>
</evidence>
<reference evidence="3 4" key="1">
    <citation type="journal article" date="2015" name="Nature">
        <title>rRNA introns, odd ribosomes, and small enigmatic genomes across a large radiation of phyla.</title>
        <authorList>
            <person name="Brown C.T."/>
            <person name="Hug L.A."/>
            <person name="Thomas B.C."/>
            <person name="Sharon I."/>
            <person name="Castelle C.J."/>
            <person name="Singh A."/>
            <person name="Wilkins M.J."/>
            <person name="Williams K.H."/>
            <person name="Banfield J.F."/>
        </authorList>
    </citation>
    <scope>NUCLEOTIDE SEQUENCE [LARGE SCALE GENOMIC DNA]</scope>
</reference>
<organism evidence="3 4">
    <name type="scientific">Candidatus Gottesmanbacteria bacterium GW2011_GWC2_39_8</name>
    <dbReference type="NCBI Taxonomy" id="1618450"/>
    <lineage>
        <taxon>Bacteria</taxon>
        <taxon>Candidatus Gottesmaniibacteriota</taxon>
    </lineage>
</organism>
<comment type="caution">
    <text evidence="3">The sequence shown here is derived from an EMBL/GenBank/DDBJ whole genome shotgun (WGS) entry which is preliminary data.</text>
</comment>
<dbReference type="CDD" id="cd04301">
    <property type="entry name" value="NAT_SF"/>
    <property type="match status" value="1"/>
</dbReference>